<gene>
    <name evidence="4" type="ORF">NA57DRAFT_57557</name>
</gene>
<feature type="compositionally biased region" description="Pro residues" evidence="2">
    <location>
        <begin position="270"/>
        <end position="281"/>
    </location>
</feature>
<feature type="compositionally biased region" description="Acidic residues" evidence="2">
    <location>
        <begin position="355"/>
        <end position="385"/>
    </location>
</feature>
<protein>
    <recommendedName>
        <fullName evidence="3">DUF3835 domain-containing protein</fullName>
    </recommendedName>
</protein>
<organism evidence="4 5">
    <name type="scientific">Rhizodiscina lignyota</name>
    <dbReference type="NCBI Taxonomy" id="1504668"/>
    <lineage>
        <taxon>Eukaryota</taxon>
        <taxon>Fungi</taxon>
        <taxon>Dikarya</taxon>
        <taxon>Ascomycota</taxon>
        <taxon>Pezizomycotina</taxon>
        <taxon>Dothideomycetes</taxon>
        <taxon>Pleosporomycetidae</taxon>
        <taxon>Aulographales</taxon>
        <taxon>Rhizodiscinaceae</taxon>
        <taxon>Rhizodiscina</taxon>
    </lineage>
</organism>
<dbReference type="GO" id="GO:0003682">
    <property type="term" value="F:chromatin binding"/>
    <property type="evidence" value="ECO:0007669"/>
    <property type="project" value="TreeGrafter"/>
</dbReference>
<proteinExistence type="predicted"/>
<evidence type="ECO:0000313" key="5">
    <source>
        <dbReference type="Proteomes" id="UP000799772"/>
    </source>
</evidence>
<dbReference type="PANTHER" id="PTHR15111:SF0">
    <property type="entry name" value="UNCONVENTIONAL PREFOLDIN RPB5 INTERACTOR 1"/>
    <property type="match status" value="1"/>
</dbReference>
<comment type="caution">
    <text evidence="4">The sequence shown here is derived from an EMBL/GenBank/DDBJ whole genome shotgun (WGS) entry which is preliminary data.</text>
</comment>
<dbReference type="AlphaFoldDB" id="A0A9P4IE86"/>
<dbReference type="OrthoDB" id="21413at2759"/>
<dbReference type="GO" id="GO:0000122">
    <property type="term" value="P:negative regulation of transcription by RNA polymerase II"/>
    <property type="evidence" value="ECO:0007669"/>
    <property type="project" value="TreeGrafter"/>
</dbReference>
<feature type="compositionally biased region" description="Basic and acidic residues" evidence="2">
    <location>
        <begin position="494"/>
        <end position="508"/>
    </location>
</feature>
<name>A0A9P4IE86_9PEZI</name>
<reference evidence="4" key="1">
    <citation type="journal article" date="2020" name="Stud. Mycol.">
        <title>101 Dothideomycetes genomes: a test case for predicting lifestyles and emergence of pathogens.</title>
        <authorList>
            <person name="Haridas S."/>
            <person name="Albert R."/>
            <person name="Binder M."/>
            <person name="Bloem J."/>
            <person name="Labutti K."/>
            <person name="Salamov A."/>
            <person name="Andreopoulos B."/>
            <person name="Baker S."/>
            <person name="Barry K."/>
            <person name="Bills G."/>
            <person name="Bluhm B."/>
            <person name="Cannon C."/>
            <person name="Castanera R."/>
            <person name="Culley D."/>
            <person name="Daum C."/>
            <person name="Ezra D."/>
            <person name="Gonzalez J."/>
            <person name="Henrissat B."/>
            <person name="Kuo A."/>
            <person name="Liang C."/>
            <person name="Lipzen A."/>
            <person name="Lutzoni F."/>
            <person name="Magnuson J."/>
            <person name="Mondo S."/>
            <person name="Nolan M."/>
            <person name="Ohm R."/>
            <person name="Pangilinan J."/>
            <person name="Park H.-J."/>
            <person name="Ramirez L."/>
            <person name="Alfaro M."/>
            <person name="Sun H."/>
            <person name="Tritt A."/>
            <person name="Yoshinaga Y."/>
            <person name="Zwiers L.-H."/>
            <person name="Turgeon B."/>
            <person name="Goodwin S."/>
            <person name="Spatafora J."/>
            <person name="Crous P."/>
            <person name="Grigoriev I."/>
        </authorList>
    </citation>
    <scope>NUCLEOTIDE SEQUENCE</scope>
    <source>
        <strain evidence="4">CBS 133067</strain>
    </source>
</reference>
<keyword evidence="1" id="KW-0175">Coiled coil</keyword>
<dbReference type="InterPro" id="IPR039553">
    <property type="entry name" value="Prefoldin-like"/>
</dbReference>
<dbReference type="GO" id="GO:0003714">
    <property type="term" value="F:transcription corepressor activity"/>
    <property type="evidence" value="ECO:0007669"/>
    <property type="project" value="TreeGrafter"/>
</dbReference>
<evidence type="ECO:0000256" key="1">
    <source>
        <dbReference type="SAM" id="Coils"/>
    </source>
</evidence>
<dbReference type="Proteomes" id="UP000799772">
    <property type="component" value="Unassembled WGS sequence"/>
</dbReference>
<feature type="region of interest" description="Disordered" evidence="2">
    <location>
        <begin position="616"/>
        <end position="641"/>
    </location>
</feature>
<accession>A0A9P4IE86</accession>
<feature type="domain" description="DUF3835" evidence="3">
    <location>
        <begin position="573"/>
        <end position="652"/>
    </location>
</feature>
<evidence type="ECO:0000256" key="2">
    <source>
        <dbReference type="SAM" id="MobiDB-lite"/>
    </source>
</evidence>
<dbReference type="InterPro" id="IPR052255">
    <property type="entry name" value="RNA_pol_II_subunit5-mediator"/>
</dbReference>
<feature type="region of interest" description="Disordered" evidence="2">
    <location>
        <begin position="413"/>
        <end position="577"/>
    </location>
</feature>
<feature type="region of interest" description="Disordered" evidence="2">
    <location>
        <begin position="185"/>
        <end position="290"/>
    </location>
</feature>
<evidence type="ECO:0000313" key="4">
    <source>
        <dbReference type="EMBL" id="KAF2098403.1"/>
    </source>
</evidence>
<dbReference type="Pfam" id="PF12927">
    <property type="entry name" value="DUF3835"/>
    <property type="match status" value="1"/>
</dbReference>
<evidence type="ECO:0000259" key="3">
    <source>
        <dbReference type="Pfam" id="PF12927"/>
    </source>
</evidence>
<keyword evidence="5" id="KW-1185">Reference proteome</keyword>
<dbReference type="Pfam" id="PF13758">
    <property type="entry name" value="Prefoldin_3"/>
    <property type="match status" value="1"/>
</dbReference>
<dbReference type="PANTHER" id="PTHR15111">
    <property type="entry name" value="RNA POLYMERASE II SUBUNIT 5-MEDIATING PROTEIN NNX3"/>
    <property type="match status" value="1"/>
</dbReference>
<feature type="region of interest" description="Disordered" evidence="2">
    <location>
        <begin position="355"/>
        <end position="398"/>
    </location>
</feature>
<feature type="coiled-coil region" evidence="1">
    <location>
        <begin position="108"/>
        <end position="135"/>
    </location>
</feature>
<dbReference type="InterPro" id="IPR024325">
    <property type="entry name" value="DUF3835"/>
</dbReference>
<dbReference type="SUPFAM" id="SSF46579">
    <property type="entry name" value="Prefoldin"/>
    <property type="match status" value="1"/>
</dbReference>
<dbReference type="EMBL" id="ML978127">
    <property type="protein sequence ID" value="KAF2098403.1"/>
    <property type="molecule type" value="Genomic_DNA"/>
</dbReference>
<dbReference type="GO" id="GO:0019212">
    <property type="term" value="F:phosphatase inhibitor activity"/>
    <property type="evidence" value="ECO:0007669"/>
    <property type="project" value="TreeGrafter"/>
</dbReference>
<feature type="compositionally biased region" description="Basic and acidic residues" evidence="2">
    <location>
        <begin position="440"/>
        <end position="453"/>
    </location>
</feature>
<sequence length="654" mass="71938">MDHSLYHTKAPPHGDVEELERKRLQLEENVAKLSKALRHWQSWEVEYAEFKDAVQALPPDAAPADLRSTGESLESSLLTRKEIDELLGSRQGKARDRDQVVGVIARRVDYVQQNAQSVQKQLDKAERELETALEGPADATSASEELPVMEILEELDDDGNVVSSSVSSAKDAVPGVVEVLKRAGVAGLEASKENEKLQGTASDDQKAMSEAGSKHPVGPTKMKSPDAQSFTQATLAPPNGTDDNSKKRKKSVSFAEEISISTAPSWRSSSPPPQALPPTPIRPKHKDSWEVEEARKGRFFSGTRVIEVDDNDREIGSLPVVAPEDESPEDAALRHEMNQYALSEVGAVVAEMNIEEDHGEYDEDEENFEDDPEYEPGSDEEEENEAGISTRDRVTDEDRQAMLDLERRLNAKMMENIGPRPEPKGITTYSDDLRTLVIRSNEKDGGANKDKKSQPAKKGVHFAAELDISPPPTEATRADNADIVPSAPPVSDAVVERSDNTKVTEDAKSTPQKKTSRFKKTRMDKNQPSADAPALPLDDHAKQALPSIPIHLQQPPQLSHEIREPEGPTGQTLSTEVIERPVREGAVAPPDETGTDPALLEQELAVANRRLLNRTVQKQGGFKPSAEDEENPLMEERDGKVRKVSRFKAARLNA</sequence>